<dbReference type="PROSITE" id="PS51257">
    <property type="entry name" value="PROKAR_LIPOPROTEIN"/>
    <property type="match status" value="1"/>
</dbReference>
<name>A0ABV7HN83_9GAMM</name>
<reference evidence="5" key="1">
    <citation type="journal article" date="2019" name="Int. J. Syst. Evol. Microbiol.">
        <title>The Global Catalogue of Microorganisms (GCM) 10K type strain sequencing project: providing services to taxonomists for standard genome sequencing and annotation.</title>
        <authorList>
            <consortium name="The Broad Institute Genomics Platform"/>
            <consortium name="The Broad Institute Genome Sequencing Center for Infectious Disease"/>
            <person name="Wu L."/>
            <person name="Ma J."/>
        </authorList>
    </citation>
    <scope>NUCLEOTIDE SEQUENCE [LARGE SCALE GENOMIC DNA]</scope>
    <source>
        <strain evidence="5">KCTC 52141</strain>
    </source>
</reference>
<dbReference type="CDD" id="cd07430">
    <property type="entry name" value="GH15_N"/>
    <property type="match status" value="1"/>
</dbReference>
<dbReference type="InterPro" id="IPR011013">
    <property type="entry name" value="Gal_mutarotase_sf_dom"/>
</dbReference>
<protein>
    <submittedName>
        <fullName evidence="4">Glycoside hydrolase family 15 protein</fullName>
    </submittedName>
</protein>
<feature type="signal peptide" evidence="1">
    <location>
        <begin position="1"/>
        <end position="17"/>
    </location>
</feature>
<proteinExistence type="predicted"/>
<feature type="domain" description="Glucodextranase N-terminal" evidence="3">
    <location>
        <begin position="39"/>
        <end position="321"/>
    </location>
</feature>
<organism evidence="4 5">
    <name type="scientific">Gilvimarinus japonicus</name>
    <dbReference type="NCBI Taxonomy" id="1796469"/>
    <lineage>
        <taxon>Bacteria</taxon>
        <taxon>Pseudomonadati</taxon>
        <taxon>Pseudomonadota</taxon>
        <taxon>Gammaproteobacteria</taxon>
        <taxon>Cellvibrionales</taxon>
        <taxon>Cellvibrionaceae</taxon>
        <taxon>Gilvimarinus</taxon>
    </lineage>
</organism>
<feature type="domain" description="GH15-like" evidence="2">
    <location>
        <begin position="339"/>
        <end position="779"/>
    </location>
</feature>
<dbReference type="GO" id="GO:0016787">
    <property type="term" value="F:hydrolase activity"/>
    <property type="evidence" value="ECO:0007669"/>
    <property type="project" value="UniProtKB-KW"/>
</dbReference>
<comment type="caution">
    <text evidence="4">The sequence shown here is derived from an EMBL/GenBank/DDBJ whole genome shotgun (WGS) entry which is preliminary data.</text>
</comment>
<dbReference type="Pfam" id="PF00723">
    <property type="entry name" value="Glyco_hydro_15"/>
    <property type="match status" value="1"/>
</dbReference>
<dbReference type="EMBL" id="JBHRTL010000003">
    <property type="protein sequence ID" value="MFC3154058.1"/>
    <property type="molecule type" value="Genomic_DNA"/>
</dbReference>
<dbReference type="SUPFAM" id="SSF74650">
    <property type="entry name" value="Galactose mutarotase-like"/>
    <property type="match status" value="1"/>
</dbReference>
<evidence type="ECO:0000313" key="5">
    <source>
        <dbReference type="Proteomes" id="UP001595548"/>
    </source>
</evidence>
<dbReference type="RefSeq" id="WP_382414138.1">
    <property type="nucleotide sequence ID" value="NZ_AP031500.1"/>
</dbReference>
<dbReference type="InterPro" id="IPR008928">
    <property type="entry name" value="6-hairpin_glycosidase_sf"/>
</dbReference>
<evidence type="ECO:0000259" key="2">
    <source>
        <dbReference type="Pfam" id="PF00723"/>
    </source>
</evidence>
<dbReference type="InterPro" id="IPR014718">
    <property type="entry name" value="GH-type_carb-bd"/>
</dbReference>
<gene>
    <name evidence="4" type="ORF">ACFOEB_02515</name>
</gene>
<evidence type="ECO:0000259" key="3">
    <source>
        <dbReference type="Pfam" id="PF09137"/>
    </source>
</evidence>
<dbReference type="Gene3D" id="2.70.98.10">
    <property type="match status" value="1"/>
</dbReference>
<dbReference type="InterPro" id="IPR012341">
    <property type="entry name" value="6hp_glycosidase-like_sf"/>
</dbReference>
<evidence type="ECO:0000313" key="4">
    <source>
        <dbReference type="EMBL" id="MFC3154058.1"/>
    </source>
</evidence>
<keyword evidence="4" id="KW-0378">Hydrolase</keyword>
<keyword evidence="5" id="KW-1185">Reference proteome</keyword>
<dbReference type="Proteomes" id="UP001595548">
    <property type="component" value="Unassembled WGS sequence"/>
</dbReference>
<dbReference type="Pfam" id="PF09137">
    <property type="entry name" value="Glucodextran_N"/>
    <property type="match status" value="1"/>
</dbReference>
<accession>A0ABV7HN83</accession>
<dbReference type="PANTHER" id="PTHR31616">
    <property type="entry name" value="TREHALASE"/>
    <property type="match status" value="1"/>
</dbReference>
<feature type="chain" id="PRO_5046555824" evidence="1">
    <location>
        <begin position="18"/>
        <end position="801"/>
    </location>
</feature>
<sequence length="801" mass="86810">MTLGKLLPSLIGSIAVATLTACNDTSSHDPVNDEAVSVAPNAPGAPPTWAYSGKTGIGTSYEQYHNGEYSDQAATGAVSKVWFSLAQGIVTETMYGLIHEAQIKDMQFVVSGPGFVDLEQDATTTEIEYLHTDAEGRPLSLAYKITNTDKDGQYKIEKQLVTDPQHNTLLQRVTFTALADDITAHLVVNPHIANTGTGDTAHGDGHYWYASEGDTSMVITTQAEVQGSVGFVGTSDLWSDLADGSQEHFYRSTGAVPGNVSIALTLPTLSNTSAQWDFALGFGGSDNAAREQADASLSRGFSQVLAEFNGAGEAIGWEDYIASLEALPNLSASATDGGKLAYASALVLKAQEDKTHAGALIASLSNPWGDIVPATQSSTGYKAVWPRDFYQVAMAFLALGDTQTPEVAFRYLKKVQVGPQTPGYTGAPGWFLQKTHVDGTLEWFSVQLDQTAMPIMLGWRLWQEGILNDAAARQWYRDMLRPAADFLADGGDISLGWNTTSIHPPFTQQERWEEQEGHSPSTTAAIITGLVSAAELAELAGEPERAQHYLARADEYADKLKSRTFTTDGALASKGSDGRYFLRINRNDDPSDAAKLMDRNGQGPLNESEIVDPGFLELVRYGVLPATDAAVRDSLDEIDSAELPDYLRVKYDFSKNGQQYSGWRRYGGDGYGERTGDGTGYAIGGKNHADQRGRVWPFLSGERGHYELAYALATDNQKAVAGLSNTYAGALEAFANEGLMLPEQVWDGVGNNSTYQYAKGQGTNSATPLAWTHAEYIKLLRSLNDRQVWDHYPAVEERYEP</sequence>
<dbReference type="InterPro" id="IPR011613">
    <property type="entry name" value="GH15-like"/>
</dbReference>
<dbReference type="SUPFAM" id="SSF48208">
    <property type="entry name" value="Six-hairpin glycosidases"/>
    <property type="match status" value="1"/>
</dbReference>
<evidence type="ECO:0000256" key="1">
    <source>
        <dbReference type="SAM" id="SignalP"/>
    </source>
</evidence>
<dbReference type="Gene3D" id="1.50.10.10">
    <property type="match status" value="1"/>
</dbReference>
<dbReference type="InterPro" id="IPR015220">
    <property type="entry name" value="Glucodextranase_N"/>
</dbReference>
<keyword evidence="1" id="KW-0732">Signal</keyword>
<dbReference type="PANTHER" id="PTHR31616:SF0">
    <property type="entry name" value="GLUCAN 1,4-ALPHA-GLUCOSIDASE"/>
    <property type="match status" value="1"/>
</dbReference>